<name>A0A3N1D396_9ACTN</name>
<dbReference type="PANTHER" id="PTHR43201:SF32">
    <property type="entry name" value="2-SUCCINYLBENZOATE--COA LIGASE, CHLOROPLASTIC_PEROXISOMAL"/>
    <property type="match status" value="1"/>
</dbReference>
<dbReference type="InterPro" id="IPR045851">
    <property type="entry name" value="AMP-bd_C_sf"/>
</dbReference>
<dbReference type="GO" id="GO:0006631">
    <property type="term" value="P:fatty acid metabolic process"/>
    <property type="evidence" value="ECO:0007669"/>
    <property type="project" value="TreeGrafter"/>
</dbReference>
<comment type="caution">
    <text evidence="3">The sequence shown here is derived from an EMBL/GenBank/DDBJ whole genome shotgun (WGS) entry which is preliminary data.</text>
</comment>
<evidence type="ECO:0000259" key="1">
    <source>
        <dbReference type="Pfam" id="PF00501"/>
    </source>
</evidence>
<dbReference type="Gene3D" id="3.40.50.12780">
    <property type="entry name" value="N-terminal domain of ligase-like"/>
    <property type="match status" value="1"/>
</dbReference>
<dbReference type="Pfam" id="PF13193">
    <property type="entry name" value="AMP-binding_C"/>
    <property type="match status" value="1"/>
</dbReference>
<dbReference type="OrthoDB" id="9803968at2"/>
<organism evidence="3 4">
    <name type="scientific">Actinocorallia herbida</name>
    <dbReference type="NCBI Taxonomy" id="58109"/>
    <lineage>
        <taxon>Bacteria</taxon>
        <taxon>Bacillati</taxon>
        <taxon>Actinomycetota</taxon>
        <taxon>Actinomycetes</taxon>
        <taxon>Streptosporangiales</taxon>
        <taxon>Thermomonosporaceae</taxon>
        <taxon>Actinocorallia</taxon>
    </lineage>
</organism>
<sequence>MDLTLLLDMAADGVAERVVLGDRASGLTASDLRRRAAGGAAVLRDLGASHLVYIAASGAAFPVSLFAASLAGIPFVPLNYRLSAGQLAALVAENEPAFVVGDRDVLDAIGAPEGRSTTPDGWLELAREHPGPATPMPNDPESVALLLYTSGTTAAPKAAVLRHRHLASYVLTTIDFAGAAPDDCGLVAVPPYHIAGVANTLTNLYAGRRVVHLGRFSPEDWLRTVEREGVTQALVVPTMLARIVEHLRETGERPPAGLRSLAYGGAPMPARVIEQALELFPGVDFTNAYGLTETSSTIAVLGPDDHRAAQAGTSPEARARLGSAGRLVPDLEARILGADGLPLPAGEIGLLYVRGPQVSGEYRGTAAVGSDDWFATRDLAHLDDEGYLFLHGRADDTIIRGGENVAPAEIEAVLEQHPAVAESAVVGIPDEEWGQRIAAVVVPHRGARPEPEELRTWVRTRLRGSKTPDVVRLVAALPRTDTGKILRRTLVHELGAVDVTIPRETTP</sequence>
<dbReference type="InterPro" id="IPR025110">
    <property type="entry name" value="AMP-bd_C"/>
</dbReference>
<dbReference type="AlphaFoldDB" id="A0A3N1D396"/>
<dbReference type="EMBL" id="RJKE01000001">
    <property type="protein sequence ID" value="ROO87995.1"/>
    <property type="molecule type" value="Genomic_DNA"/>
</dbReference>
<dbReference type="GO" id="GO:0031956">
    <property type="term" value="F:medium-chain fatty acid-CoA ligase activity"/>
    <property type="evidence" value="ECO:0007669"/>
    <property type="project" value="TreeGrafter"/>
</dbReference>
<keyword evidence="3" id="KW-0436">Ligase</keyword>
<gene>
    <name evidence="3" type="ORF">EDD29_5648</name>
</gene>
<dbReference type="InterPro" id="IPR000873">
    <property type="entry name" value="AMP-dep_synth/lig_dom"/>
</dbReference>
<protein>
    <submittedName>
        <fullName evidence="3">Acyl-CoA synthetase (AMP-forming)/AMP-acid ligase II</fullName>
    </submittedName>
</protein>
<dbReference type="SUPFAM" id="SSF56801">
    <property type="entry name" value="Acetyl-CoA synthetase-like"/>
    <property type="match status" value="1"/>
</dbReference>
<dbReference type="Proteomes" id="UP000272400">
    <property type="component" value="Unassembled WGS sequence"/>
</dbReference>
<dbReference type="InterPro" id="IPR042099">
    <property type="entry name" value="ANL_N_sf"/>
</dbReference>
<dbReference type="PANTHER" id="PTHR43201">
    <property type="entry name" value="ACYL-COA SYNTHETASE"/>
    <property type="match status" value="1"/>
</dbReference>
<keyword evidence="4" id="KW-1185">Reference proteome</keyword>
<feature type="domain" description="AMP-binding enzyme C-terminal" evidence="2">
    <location>
        <begin position="409"/>
        <end position="484"/>
    </location>
</feature>
<evidence type="ECO:0000313" key="4">
    <source>
        <dbReference type="Proteomes" id="UP000272400"/>
    </source>
</evidence>
<dbReference type="Pfam" id="PF00501">
    <property type="entry name" value="AMP-binding"/>
    <property type="match status" value="1"/>
</dbReference>
<proteinExistence type="predicted"/>
<reference evidence="3 4" key="1">
    <citation type="submission" date="2018-11" db="EMBL/GenBank/DDBJ databases">
        <title>Sequencing the genomes of 1000 actinobacteria strains.</title>
        <authorList>
            <person name="Klenk H.-P."/>
        </authorList>
    </citation>
    <scope>NUCLEOTIDE SEQUENCE [LARGE SCALE GENOMIC DNA]</scope>
    <source>
        <strain evidence="3 4">DSM 44254</strain>
    </source>
</reference>
<feature type="domain" description="AMP-dependent synthetase/ligase" evidence="1">
    <location>
        <begin position="11"/>
        <end position="362"/>
    </location>
</feature>
<dbReference type="RefSeq" id="WP_123667214.1">
    <property type="nucleotide sequence ID" value="NZ_RJKE01000001.1"/>
</dbReference>
<evidence type="ECO:0000259" key="2">
    <source>
        <dbReference type="Pfam" id="PF13193"/>
    </source>
</evidence>
<accession>A0A3N1D396</accession>
<evidence type="ECO:0000313" key="3">
    <source>
        <dbReference type="EMBL" id="ROO87995.1"/>
    </source>
</evidence>
<dbReference type="Gene3D" id="3.30.300.30">
    <property type="match status" value="1"/>
</dbReference>